<name>A0ABV1E1V4_9FIRM</name>
<dbReference type="Gene3D" id="3.10.129.10">
    <property type="entry name" value="Hotdog Thioesterase"/>
    <property type="match status" value="1"/>
</dbReference>
<proteinExistence type="inferred from homology"/>
<dbReference type="EC" id="4.2.1.59" evidence="3"/>
<dbReference type="PANTHER" id="PTHR30272">
    <property type="entry name" value="3-HYDROXYACYL-[ACYL-CARRIER-PROTEIN] DEHYDRATASE"/>
    <property type="match status" value="1"/>
</dbReference>
<dbReference type="Pfam" id="PF07977">
    <property type="entry name" value="FabA"/>
    <property type="match status" value="1"/>
</dbReference>
<sequence>MNREEIKTILPHREPMLLIDEANAVDETHAVGQYTVKGDEWFLQGHFPGNPVVPGVVLCEMMGQACCVMLAGKAEGATPYFTGLNSVKFKHPVKPGDTLQIQCSIERVREPFYFAKGKGYVGDKLAVSGEFSFALMR</sequence>
<protein>
    <submittedName>
        <fullName evidence="3">3-hydroxyacyl-ACP dehydratase FabZ</fullName>
        <ecNumber evidence="3">4.2.1.59</ecNumber>
    </submittedName>
</protein>
<organism evidence="3 4">
    <name type="scientific">Solibaculum intestinale</name>
    <dbReference type="NCBI Taxonomy" id="3133165"/>
    <lineage>
        <taxon>Bacteria</taxon>
        <taxon>Bacillati</taxon>
        <taxon>Bacillota</taxon>
        <taxon>Clostridia</taxon>
        <taxon>Eubacteriales</taxon>
        <taxon>Oscillospiraceae</taxon>
        <taxon>Solibaculum</taxon>
    </lineage>
</organism>
<dbReference type="NCBIfam" id="NF000582">
    <property type="entry name" value="PRK00006.1"/>
    <property type="match status" value="1"/>
</dbReference>
<dbReference type="InterPro" id="IPR013114">
    <property type="entry name" value="FabA_FabZ"/>
</dbReference>
<dbReference type="RefSeq" id="WP_349218360.1">
    <property type="nucleotide sequence ID" value="NZ_JBBMFD010000004.1"/>
</dbReference>
<keyword evidence="2 3" id="KW-0456">Lyase</keyword>
<dbReference type="PANTHER" id="PTHR30272:SF1">
    <property type="entry name" value="3-HYDROXYACYL-[ACYL-CARRIER-PROTEIN] DEHYDRATASE"/>
    <property type="match status" value="1"/>
</dbReference>
<gene>
    <name evidence="3" type="primary">fabZ</name>
    <name evidence="3" type="ORF">WMO26_04195</name>
</gene>
<comment type="caution">
    <text evidence="3">The sequence shown here is derived from an EMBL/GenBank/DDBJ whole genome shotgun (WGS) entry which is preliminary data.</text>
</comment>
<dbReference type="InterPro" id="IPR029069">
    <property type="entry name" value="HotDog_dom_sf"/>
</dbReference>
<evidence type="ECO:0000256" key="1">
    <source>
        <dbReference type="ARBA" id="ARBA00009174"/>
    </source>
</evidence>
<evidence type="ECO:0000313" key="3">
    <source>
        <dbReference type="EMBL" id="MEQ2440023.1"/>
    </source>
</evidence>
<dbReference type="GO" id="GO:0019171">
    <property type="term" value="F:(3R)-hydroxyacyl-[acyl-carrier-protein] dehydratase activity"/>
    <property type="evidence" value="ECO:0007669"/>
    <property type="project" value="UniProtKB-EC"/>
</dbReference>
<evidence type="ECO:0000313" key="4">
    <source>
        <dbReference type="Proteomes" id="UP001489509"/>
    </source>
</evidence>
<dbReference type="SUPFAM" id="SSF54637">
    <property type="entry name" value="Thioesterase/thiol ester dehydrase-isomerase"/>
    <property type="match status" value="1"/>
</dbReference>
<comment type="similarity">
    <text evidence="1">Belongs to the thioester dehydratase family. FabZ subfamily.</text>
</comment>
<dbReference type="Proteomes" id="UP001489509">
    <property type="component" value="Unassembled WGS sequence"/>
</dbReference>
<keyword evidence="4" id="KW-1185">Reference proteome</keyword>
<evidence type="ECO:0000256" key="2">
    <source>
        <dbReference type="ARBA" id="ARBA00023239"/>
    </source>
</evidence>
<reference evidence="3 4" key="1">
    <citation type="submission" date="2024-03" db="EMBL/GenBank/DDBJ databases">
        <title>Human intestinal bacterial collection.</title>
        <authorList>
            <person name="Pauvert C."/>
            <person name="Hitch T.C.A."/>
            <person name="Clavel T."/>
        </authorList>
    </citation>
    <scope>NUCLEOTIDE SEQUENCE [LARGE SCALE GENOMIC DNA]</scope>
    <source>
        <strain evidence="3 4">CLA-JM-H44</strain>
    </source>
</reference>
<accession>A0ABV1E1V4</accession>
<dbReference type="CDD" id="cd01288">
    <property type="entry name" value="FabZ"/>
    <property type="match status" value="1"/>
</dbReference>
<dbReference type="EMBL" id="JBBMFD010000004">
    <property type="protein sequence ID" value="MEQ2440023.1"/>
    <property type="molecule type" value="Genomic_DNA"/>
</dbReference>